<dbReference type="NCBIfam" id="NF033105">
    <property type="entry name" value="bla_subclass_B3"/>
    <property type="match status" value="1"/>
</dbReference>
<evidence type="ECO:0000256" key="1">
    <source>
        <dbReference type="SAM" id="SignalP"/>
    </source>
</evidence>
<dbReference type="Proteomes" id="UP001218231">
    <property type="component" value="Chromosome"/>
</dbReference>
<dbReference type="EMBL" id="CP117417">
    <property type="protein sequence ID" value="WCT78396.1"/>
    <property type="molecule type" value="Genomic_DNA"/>
</dbReference>
<dbReference type="SMART" id="SM00849">
    <property type="entry name" value="Lactamase_B"/>
    <property type="match status" value="1"/>
</dbReference>
<dbReference type="InterPro" id="IPR001279">
    <property type="entry name" value="Metallo-B-lactamas"/>
</dbReference>
<dbReference type="EC" id="3.5.2.6" evidence="3"/>
<feature type="chain" id="PRO_5046289981" evidence="1">
    <location>
        <begin position="18"/>
        <end position="305"/>
    </location>
</feature>
<keyword evidence="3" id="KW-0378">Hydrolase</keyword>
<keyword evidence="1" id="KW-0732">Signal</keyword>
<feature type="domain" description="Metallo-beta-lactamase" evidence="2">
    <location>
        <begin position="59"/>
        <end position="256"/>
    </location>
</feature>
<name>A0ABY7TZC9_9SPHN</name>
<dbReference type="RefSeq" id="WP_273618719.1">
    <property type="nucleotide sequence ID" value="NZ_CP117417.1"/>
</dbReference>
<sequence length="305" mass="32373">MKQAALLLALLAPPALAAPASAKDDPLTRPITTSYTDRWMQPRAPIPIYGKVWMTGSVHLNTAVIDTGAGLVVIDAGLPQFEPQLKAQIRSLGHKPSDVRYILVTEAHFDHAGGVAALARDTGATVIASPYTVAALRKGQTGVEDPQNGDLKPFPAPTRLRAIRDGGQIKLGDTVITARFTPGHTAGSTSWTWRSCAPKAGAKPECRAMVFMASLSATAADTYRFSASEHAAVVASFRQSFAKARAFACDYLITGHPEHGQTDDKVAAAMRAPGSVNWEDKGACAATVARFEDRLNTTLAREAAK</sequence>
<evidence type="ECO:0000313" key="3">
    <source>
        <dbReference type="EMBL" id="WCT78396.1"/>
    </source>
</evidence>
<proteinExistence type="predicted"/>
<dbReference type="SUPFAM" id="SSF56281">
    <property type="entry name" value="Metallo-hydrolase/oxidoreductase"/>
    <property type="match status" value="1"/>
</dbReference>
<dbReference type="NCBIfam" id="NF012229">
    <property type="entry name" value="bla_class_B_core"/>
    <property type="match status" value="1"/>
</dbReference>
<dbReference type="Gene3D" id="3.60.15.10">
    <property type="entry name" value="Ribonuclease Z/Hydroxyacylglutathione hydrolase-like"/>
    <property type="match status" value="1"/>
</dbReference>
<keyword evidence="4" id="KW-1185">Reference proteome</keyword>
<protein>
    <submittedName>
        <fullName evidence="3">Subclass B3 metallo-beta-lactamase</fullName>
        <ecNumber evidence="3">3.5.2.6</ecNumber>
    </submittedName>
</protein>
<dbReference type="PANTHER" id="PTHR42951">
    <property type="entry name" value="METALLO-BETA-LACTAMASE DOMAIN-CONTAINING"/>
    <property type="match status" value="1"/>
</dbReference>
<gene>
    <name evidence="3" type="primary">bla</name>
    <name evidence="3" type="ORF">PQ457_05345</name>
</gene>
<dbReference type="Pfam" id="PF00753">
    <property type="entry name" value="Lactamase_B"/>
    <property type="match status" value="1"/>
</dbReference>
<evidence type="ECO:0000313" key="4">
    <source>
        <dbReference type="Proteomes" id="UP001218231"/>
    </source>
</evidence>
<organism evidence="3 4">
    <name type="scientific">Novosphingobium humi</name>
    <dbReference type="NCBI Taxonomy" id="2282397"/>
    <lineage>
        <taxon>Bacteria</taxon>
        <taxon>Pseudomonadati</taxon>
        <taxon>Pseudomonadota</taxon>
        <taxon>Alphaproteobacteria</taxon>
        <taxon>Sphingomonadales</taxon>
        <taxon>Sphingomonadaceae</taxon>
        <taxon>Novosphingobium</taxon>
    </lineage>
</organism>
<accession>A0ABY7TZC9</accession>
<feature type="signal peptide" evidence="1">
    <location>
        <begin position="1"/>
        <end position="17"/>
    </location>
</feature>
<dbReference type="InterPro" id="IPR036866">
    <property type="entry name" value="RibonucZ/Hydroxyglut_hydro"/>
</dbReference>
<reference evidence="3 4" key="1">
    <citation type="submission" date="2023-02" db="EMBL/GenBank/DDBJ databases">
        <title>Genome sequence of Novosphingobium humi KACC 19094.</title>
        <authorList>
            <person name="Kim S."/>
            <person name="Heo J."/>
            <person name="Kwon S.-W."/>
        </authorList>
    </citation>
    <scope>NUCLEOTIDE SEQUENCE [LARGE SCALE GENOMIC DNA]</scope>
    <source>
        <strain evidence="3 4">KACC 19094</strain>
    </source>
</reference>
<evidence type="ECO:0000259" key="2">
    <source>
        <dbReference type="SMART" id="SM00849"/>
    </source>
</evidence>
<dbReference type="InterPro" id="IPR050855">
    <property type="entry name" value="NDM-1-like"/>
</dbReference>
<dbReference type="GO" id="GO:0008800">
    <property type="term" value="F:beta-lactamase activity"/>
    <property type="evidence" value="ECO:0007669"/>
    <property type="project" value="UniProtKB-EC"/>
</dbReference>